<dbReference type="RefSeq" id="WP_190029474.1">
    <property type="nucleotide sequence ID" value="NZ_BMUU01000022.1"/>
</dbReference>
<evidence type="ECO:0000313" key="4">
    <source>
        <dbReference type="Proteomes" id="UP000600946"/>
    </source>
</evidence>
<proteinExistence type="predicted"/>
<dbReference type="Proteomes" id="UP000600946">
    <property type="component" value="Unassembled WGS sequence"/>
</dbReference>
<evidence type="ECO:0000259" key="2">
    <source>
        <dbReference type="Pfam" id="PF04892"/>
    </source>
</evidence>
<feature type="transmembrane region" description="Helical" evidence="1">
    <location>
        <begin position="12"/>
        <end position="31"/>
    </location>
</feature>
<evidence type="ECO:0000256" key="1">
    <source>
        <dbReference type="SAM" id="Phobius"/>
    </source>
</evidence>
<keyword evidence="1" id="KW-0812">Transmembrane</keyword>
<keyword evidence="1" id="KW-0472">Membrane</keyword>
<feature type="domain" description="VanZ-like" evidence="2">
    <location>
        <begin position="79"/>
        <end position="151"/>
    </location>
</feature>
<dbReference type="GeneID" id="96295351"/>
<feature type="transmembrane region" description="Helical" evidence="1">
    <location>
        <begin position="165"/>
        <end position="187"/>
    </location>
</feature>
<comment type="caution">
    <text evidence="3">The sequence shown here is derived from an EMBL/GenBank/DDBJ whole genome shotgun (WGS) entry which is preliminary data.</text>
</comment>
<sequence>MIKASVSAVPGLIAVFLILAAVLAGLTVLAARKLGRPVLLPALLATSIAGILTVTLLPGTAGVEAGQCDSGLPVHLFTSSSSLLNMGLFIPGAAISVLLFRRPATTIASFIILSGLVEFIQAVTPLGRSCSAGDLAANATGALIGAALAVAWLRTRRQPRPLRRLGRDLIWGAGLAAAGAVALAGAFNSRVHAVDVVSADDHRQAVVDSGDGSDQWLAAAAEDLFGKGTEIQQTGAEKDGPRLKVTATTNRGSISGWWPERTLEQAWATDHHGEPGKLSKTQAAQVAKAFADKYFRDSVTGSDQVTRPIGGDADAAYLVTFRRYRQGVLMPMRLDFTVTRAGRIIGFTSKTVKDPALPQAAVPRRAALEQAARTAGGKATNAPLMAKQVGGQWRPLWLVGANNTDVWLDAVTGA</sequence>
<feature type="transmembrane region" description="Helical" evidence="1">
    <location>
        <begin position="38"/>
        <end position="57"/>
    </location>
</feature>
<keyword evidence="4" id="KW-1185">Reference proteome</keyword>
<protein>
    <recommendedName>
        <fullName evidence="2">VanZ-like domain-containing protein</fullName>
    </recommendedName>
</protein>
<dbReference type="EMBL" id="BMUU01000022">
    <property type="protein sequence ID" value="GGY69849.1"/>
    <property type="molecule type" value="Genomic_DNA"/>
</dbReference>
<dbReference type="Pfam" id="PF04892">
    <property type="entry name" value="VanZ"/>
    <property type="match status" value="1"/>
</dbReference>
<evidence type="ECO:0000313" key="3">
    <source>
        <dbReference type="EMBL" id="GGY69849.1"/>
    </source>
</evidence>
<keyword evidence="1" id="KW-1133">Transmembrane helix</keyword>
<organism evidence="3 4">
    <name type="scientific">Streptomyces xanthochromogenes</name>
    <dbReference type="NCBI Taxonomy" id="67384"/>
    <lineage>
        <taxon>Bacteria</taxon>
        <taxon>Bacillati</taxon>
        <taxon>Actinomycetota</taxon>
        <taxon>Actinomycetes</taxon>
        <taxon>Kitasatosporales</taxon>
        <taxon>Streptomycetaceae</taxon>
        <taxon>Streptomyces</taxon>
    </lineage>
</organism>
<name>A0ABQ3B060_9ACTN</name>
<gene>
    <name evidence="3" type="ORF">GCM10010326_75170</name>
</gene>
<accession>A0ABQ3B060</accession>
<dbReference type="InterPro" id="IPR006976">
    <property type="entry name" value="VanZ-like"/>
</dbReference>
<reference evidence="4" key="1">
    <citation type="journal article" date="2019" name="Int. J. Syst. Evol. Microbiol.">
        <title>The Global Catalogue of Microorganisms (GCM) 10K type strain sequencing project: providing services to taxonomists for standard genome sequencing and annotation.</title>
        <authorList>
            <consortium name="The Broad Institute Genomics Platform"/>
            <consortium name="The Broad Institute Genome Sequencing Center for Infectious Disease"/>
            <person name="Wu L."/>
            <person name="Ma J."/>
        </authorList>
    </citation>
    <scope>NUCLEOTIDE SEQUENCE [LARGE SCALE GENOMIC DNA]</scope>
    <source>
        <strain evidence="4">JCM 4594</strain>
    </source>
</reference>
<feature type="transmembrane region" description="Helical" evidence="1">
    <location>
        <begin position="77"/>
        <end position="100"/>
    </location>
</feature>
<feature type="transmembrane region" description="Helical" evidence="1">
    <location>
        <begin position="135"/>
        <end position="153"/>
    </location>
</feature>
<feature type="transmembrane region" description="Helical" evidence="1">
    <location>
        <begin position="107"/>
        <end position="123"/>
    </location>
</feature>